<sequence>MLRPLLTAALLAAGLLQAPVAAAKTVRWARSADPATLDPHAVNTGTNFGLLHQIYEPLILRGADSKLQPALATSWKLTADPTVWEFKLRPGVKFHDGALLTADDVVFSLQRAQAPSSALKSLLSSVVEVKKVDALTVQVRTKGPNLIFPNNLTNLFILNEAWAKANKAEQSQDVASKTENFATRNENGTGPYVLASREVDARTVLKQFPQYWGRGQFPLDVTELVYVPIKSPATRVAALLSGEVDFVQDLPAQDVGRLKADKRLRVTEGPENRSIFLGLNVGAKELKYADVKGRNPLADPKVREAIGLAIDRDAIKTAVMRGLSNPSGIIAPPFVHGYEKGFAAYPKANAVQAKKLLAEAGYPNGFAITLHTPNDRYVNDEAISTAVSGFLGRIGIKTTVAARPIALHSTAINSADTDFYLFGWGVPTYDSAYIFDYLVHTRGKDGRGPTNATGYSNAEVDAQIASLAAESDKAKRDATIKSIWQTVQKERIYIALHDQVLNFASTPKLDIPVSPDGSVFFKNVKVAKP</sequence>
<reference evidence="6 7" key="1">
    <citation type="submission" date="2017-09" db="EMBL/GenBank/DDBJ databases">
        <title>The diverse metabolic capabilities of V. boronicumulans make it an excellent choice for continued studies on novel biodegradation.</title>
        <authorList>
            <person name="Sun S."/>
        </authorList>
    </citation>
    <scope>NUCLEOTIDE SEQUENCE [LARGE SCALE GENOMIC DNA]</scope>
    <source>
        <strain evidence="6 7">J1</strain>
    </source>
</reference>
<dbReference type="EMBL" id="CP023284">
    <property type="protein sequence ID" value="ATA54693.1"/>
    <property type="molecule type" value="Genomic_DNA"/>
</dbReference>
<dbReference type="GO" id="GO:0030288">
    <property type="term" value="C:outer membrane-bounded periplasmic space"/>
    <property type="evidence" value="ECO:0007669"/>
    <property type="project" value="UniProtKB-ARBA"/>
</dbReference>
<evidence type="ECO:0000313" key="7">
    <source>
        <dbReference type="Proteomes" id="UP000217154"/>
    </source>
</evidence>
<dbReference type="Gene3D" id="3.40.190.10">
    <property type="entry name" value="Periplasmic binding protein-like II"/>
    <property type="match status" value="1"/>
</dbReference>
<organism evidence="6 7">
    <name type="scientific">Variovorax boronicumulans</name>
    <dbReference type="NCBI Taxonomy" id="436515"/>
    <lineage>
        <taxon>Bacteria</taxon>
        <taxon>Pseudomonadati</taxon>
        <taxon>Pseudomonadota</taxon>
        <taxon>Betaproteobacteria</taxon>
        <taxon>Burkholderiales</taxon>
        <taxon>Comamonadaceae</taxon>
        <taxon>Variovorax</taxon>
    </lineage>
</organism>
<keyword evidence="2" id="KW-0813">Transport</keyword>
<name>A0A250DL69_9BURK</name>
<comment type="similarity">
    <text evidence="1">Belongs to the bacterial solute-binding protein 5 family.</text>
</comment>
<dbReference type="SUPFAM" id="SSF53850">
    <property type="entry name" value="Periplasmic binding protein-like II"/>
    <property type="match status" value="1"/>
</dbReference>
<dbReference type="Gene3D" id="3.10.105.10">
    <property type="entry name" value="Dipeptide-binding Protein, Domain 3"/>
    <property type="match status" value="1"/>
</dbReference>
<evidence type="ECO:0000256" key="4">
    <source>
        <dbReference type="SAM" id="SignalP"/>
    </source>
</evidence>
<dbReference type="GO" id="GO:1904680">
    <property type="term" value="F:peptide transmembrane transporter activity"/>
    <property type="evidence" value="ECO:0007669"/>
    <property type="project" value="TreeGrafter"/>
</dbReference>
<dbReference type="GO" id="GO:0015833">
    <property type="term" value="P:peptide transport"/>
    <property type="evidence" value="ECO:0007669"/>
    <property type="project" value="TreeGrafter"/>
</dbReference>
<dbReference type="KEGG" id="vbo:CKY39_16880"/>
<dbReference type="InterPro" id="IPR000914">
    <property type="entry name" value="SBP_5_dom"/>
</dbReference>
<evidence type="ECO:0000256" key="1">
    <source>
        <dbReference type="ARBA" id="ARBA00005695"/>
    </source>
</evidence>
<evidence type="ECO:0000256" key="3">
    <source>
        <dbReference type="ARBA" id="ARBA00022729"/>
    </source>
</evidence>
<evidence type="ECO:0000259" key="5">
    <source>
        <dbReference type="Pfam" id="PF00496"/>
    </source>
</evidence>
<dbReference type="RefSeq" id="WP_095745247.1">
    <property type="nucleotide sequence ID" value="NZ_CP023284.1"/>
</dbReference>
<dbReference type="CDD" id="cd08498">
    <property type="entry name" value="PBP2_NikA_DppA_OppA_like_2"/>
    <property type="match status" value="1"/>
</dbReference>
<gene>
    <name evidence="6" type="ORF">CKY39_16880</name>
</gene>
<accession>A0A250DL69</accession>
<feature type="chain" id="PRO_5012286956" evidence="4">
    <location>
        <begin position="24"/>
        <end position="529"/>
    </location>
</feature>
<dbReference type="Gene3D" id="3.90.76.10">
    <property type="entry name" value="Dipeptide-binding Protein, Domain 1"/>
    <property type="match status" value="1"/>
</dbReference>
<keyword evidence="3 4" id="KW-0732">Signal</keyword>
<dbReference type="InterPro" id="IPR039424">
    <property type="entry name" value="SBP_5"/>
</dbReference>
<dbReference type="AlphaFoldDB" id="A0A250DL69"/>
<feature type="signal peptide" evidence="4">
    <location>
        <begin position="1"/>
        <end position="23"/>
    </location>
</feature>
<evidence type="ECO:0000256" key="2">
    <source>
        <dbReference type="ARBA" id="ARBA00022448"/>
    </source>
</evidence>
<dbReference type="Pfam" id="PF00496">
    <property type="entry name" value="SBP_bac_5"/>
    <property type="match status" value="1"/>
</dbReference>
<dbReference type="PIRSF" id="PIRSF002741">
    <property type="entry name" value="MppA"/>
    <property type="match status" value="1"/>
</dbReference>
<dbReference type="PANTHER" id="PTHR30290">
    <property type="entry name" value="PERIPLASMIC BINDING COMPONENT OF ABC TRANSPORTER"/>
    <property type="match status" value="1"/>
</dbReference>
<dbReference type="GO" id="GO:0043190">
    <property type="term" value="C:ATP-binding cassette (ABC) transporter complex"/>
    <property type="evidence" value="ECO:0007669"/>
    <property type="project" value="InterPro"/>
</dbReference>
<protein>
    <submittedName>
        <fullName evidence="6">Peptide ABC transporter substrate-binding protein</fullName>
    </submittedName>
</protein>
<feature type="domain" description="Solute-binding protein family 5" evidence="5">
    <location>
        <begin position="66"/>
        <end position="444"/>
    </location>
</feature>
<proteinExistence type="inferred from homology"/>
<dbReference type="PANTHER" id="PTHR30290:SF9">
    <property type="entry name" value="OLIGOPEPTIDE-BINDING PROTEIN APPA"/>
    <property type="match status" value="1"/>
</dbReference>
<dbReference type="InterPro" id="IPR030678">
    <property type="entry name" value="Peptide/Ni-bd"/>
</dbReference>
<dbReference type="Proteomes" id="UP000217154">
    <property type="component" value="Chromosome"/>
</dbReference>
<evidence type="ECO:0000313" key="6">
    <source>
        <dbReference type="EMBL" id="ATA54693.1"/>
    </source>
</evidence>